<dbReference type="InterPro" id="IPR020449">
    <property type="entry name" value="Tscrpt_reg_AraC-type_HTH"/>
</dbReference>
<evidence type="ECO:0000313" key="8">
    <source>
        <dbReference type="Proteomes" id="UP000215596"/>
    </source>
</evidence>
<keyword evidence="3" id="KW-0804">Transcription</keyword>
<dbReference type="InterPro" id="IPR018060">
    <property type="entry name" value="HTH_AraC"/>
</dbReference>
<feature type="modified residue" description="4-aspartylphosphate" evidence="4">
    <location>
        <position position="54"/>
    </location>
</feature>
<comment type="caution">
    <text evidence="7">The sequence shown here is derived from an EMBL/GenBank/DDBJ whole genome shotgun (WGS) entry which is preliminary data.</text>
</comment>
<evidence type="ECO:0008006" key="9">
    <source>
        <dbReference type="Google" id="ProtNLM"/>
    </source>
</evidence>
<dbReference type="Pfam" id="PF12833">
    <property type="entry name" value="HTH_18"/>
    <property type="match status" value="1"/>
</dbReference>
<proteinExistence type="predicted"/>
<accession>A0A268ELQ1</accession>
<dbReference type="AlphaFoldDB" id="A0A268ELQ1"/>
<name>A0A268ELQ1_9BACL</name>
<feature type="domain" description="Response regulatory" evidence="6">
    <location>
        <begin position="2"/>
        <end position="119"/>
    </location>
</feature>
<organism evidence="7 8">
    <name type="scientific">Paenibacillus campinasensis</name>
    <dbReference type="NCBI Taxonomy" id="66347"/>
    <lineage>
        <taxon>Bacteria</taxon>
        <taxon>Bacillati</taxon>
        <taxon>Bacillota</taxon>
        <taxon>Bacilli</taxon>
        <taxon>Bacillales</taxon>
        <taxon>Paenibacillaceae</taxon>
        <taxon>Paenibacillus</taxon>
    </lineage>
</organism>
<evidence type="ECO:0000256" key="4">
    <source>
        <dbReference type="PROSITE-ProRule" id="PRU00169"/>
    </source>
</evidence>
<feature type="domain" description="HTH araC/xylS-type" evidence="5">
    <location>
        <begin position="409"/>
        <end position="507"/>
    </location>
</feature>
<dbReference type="Gene3D" id="1.10.10.60">
    <property type="entry name" value="Homeodomain-like"/>
    <property type="match status" value="2"/>
</dbReference>
<dbReference type="InterPro" id="IPR001789">
    <property type="entry name" value="Sig_transdc_resp-reg_receiver"/>
</dbReference>
<reference evidence="7 8" key="1">
    <citation type="submission" date="2017-07" db="EMBL/GenBank/DDBJ databases">
        <title>Isolation and whole genome analysis of endospore-forming bacteria from heroin.</title>
        <authorList>
            <person name="Kalinowski J."/>
            <person name="Ahrens B."/>
            <person name="Al-Dilaimi A."/>
            <person name="Winkler A."/>
            <person name="Wibberg D."/>
            <person name="Schleenbecker U."/>
            <person name="Ruckert C."/>
            <person name="Wolfel R."/>
            <person name="Grass G."/>
        </authorList>
    </citation>
    <scope>NUCLEOTIDE SEQUENCE [LARGE SCALE GENOMIC DNA]</scope>
    <source>
        <strain evidence="7 8">7537-G1</strain>
    </source>
</reference>
<dbReference type="SMART" id="SM00342">
    <property type="entry name" value="HTH_ARAC"/>
    <property type="match status" value="1"/>
</dbReference>
<dbReference type="EMBL" id="NPBY01000059">
    <property type="protein sequence ID" value="PAD74047.1"/>
    <property type="molecule type" value="Genomic_DNA"/>
</dbReference>
<evidence type="ECO:0000256" key="1">
    <source>
        <dbReference type="ARBA" id="ARBA00023015"/>
    </source>
</evidence>
<evidence type="ECO:0000256" key="2">
    <source>
        <dbReference type="ARBA" id="ARBA00023125"/>
    </source>
</evidence>
<protein>
    <recommendedName>
        <fullName evidence="9">Response regulator</fullName>
    </recommendedName>
</protein>
<dbReference type="GO" id="GO:0000160">
    <property type="term" value="P:phosphorelay signal transduction system"/>
    <property type="evidence" value="ECO:0007669"/>
    <property type="project" value="InterPro"/>
</dbReference>
<evidence type="ECO:0000313" key="7">
    <source>
        <dbReference type="EMBL" id="PAD74047.1"/>
    </source>
</evidence>
<dbReference type="GO" id="GO:0003700">
    <property type="term" value="F:DNA-binding transcription factor activity"/>
    <property type="evidence" value="ECO:0007669"/>
    <property type="project" value="InterPro"/>
</dbReference>
<dbReference type="PROSITE" id="PS01124">
    <property type="entry name" value="HTH_ARAC_FAMILY_2"/>
    <property type="match status" value="1"/>
</dbReference>
<dbReference type="SUPFAM" id="SSF52172">
    <property type="entry name" value="CheY-like"/>
    <property type="match status" value="1"/>
</dbReference>
<dbReference type="PANTHER" id="PTHR43280:SF2">
    <property type="entry name" value="HTH-TYPE TRANSCRIPTIONAL REGULATOR EXSA"/>
    <property type="match status" value="1"/>
</dbReference>
<evidence type="ECO:0000259" key="6">
    <source>
        <dbReference type="PROSITE" id="PS50110"/>
    </source>
</evidence>
<dbReference type="PANTHER" id="PTHR43280">
    <property type="entry name" value="ARAC-FAMILY TRANSCRIPTIONAL REGULATOR"/>
    <property type="match status" value="1"/>
</dbReference>
<dbReference type="Pfam" id="PF00072">
    <property type="entry name" value="Response_reg"/>
    <property type="match status" value="1"/>
</dbReference>
<dbReference type="InterPro" id="IPR009057">
    <property type="entry name" value="Homeodomain-like_sf"/>
</dbReference>
<keyword evidence="1" id="KW-0805">Transcription regulation</keyword>
<dbReference type="GO" id="GO:0043565">
    <property type="term" value="F:sequence-specific DNA binding"/>
    <property type="evidence" value="ECO:0007669"/>
    <property type="project" value="InterPro"/>
</dbReference>
<evidence type="ECO:0000259" key="5">
    <source>
        <dbReference type="PROSITE" id="PS01124"/>
    </source>
</evidence>
<dbReference type="InterPro" id="IPR011006">
    <property type="entry name" value="CheY-like_superfamily"/>
</dbReference>
<dbReference type="PROSITE" id="PS50110">
    <property type="entry name" value="RESPONSE_REGULATORY"/>
    <property type="match status" value="1"/>
</dbReference>
<gene>
    <name evidence="7" type="ORF">CHH67_18220</name>
</gene>
<dbReference type="CDD" id="cd17536">
    <property type="entry name" value="REC_YesN-like"/>
    <property type="match status" value="1"/>
</dbReference>
<dbReference type="PRINTS" id="PR00032">
    <property type="entry name" value="HTHARAC"/>
</dbReference>
<evidence type="ECO:0000256" key="3">
    <source>
        <dbReference type="ARBA" id="ARBA00023163"/>
    </source>
</evidence>
<keyword evidence="4" id="KW-0597">Phosphoprotein</keyword>
<keyword evidence="2" id="KW-0238">DNA-binding</keyword>
<dbReference type="SUPFAM" id="SSF46689">
    <property type="entry name" value="Homeodomain-like"/>
    <property type="match status" value="2"/>
</dbReference>
<dbReference type="SMART" id="SM00448">
    <property type="entry name" value="REC"/>
    <property type="match status" value="1"/>
</dbReference>
<dbReference type="Proteomes" id="UP000215596">
    <property type="component" value="Unassembled WGS sequence"/>
</dbReference>
<dbReference type="OrthoDB" id="9799319at2"/>
<dbReference type="Gene3D" id="3.40.50.2300">
    <property type="match status" value="1"/>
</dbReference>
<sequence length="512" mass="58829">MKLLIADDQKSLHTFLDKTMDWTALGITEKKHAYDGRETLQLLEEFLPDVVILDIQMPYMTGIETLRQLDETVKKPKTIILSAHDEFSYARDALRLEVYQYLLKPVDIVSLTATIQELLSTIREEEISKLSREFGKLVHTRTLEPASIAKVNRALNLLQIQYIAVLDMLNAADVSESQLREQLLWTSSVIPPIIYRRSQDYYSVLVGLDSMMDMDQLKELSRLVGASTRGQTQELSQFLQDIPVMIGVSPLMAVTGDSAHRLLELVKRSEEALMAGFYTDDPVNVYGEVVVSQEWRMADFQPVEQAFREMVVHDFNLEAAKKLSADLFRQIRSLQIHPEGVYSIVLHMLYAIAQSSPRMAGTTSGRHTMAMEDLRQCRHVTQLEQLFNEFLTSIADSIKGVNPAVDLMMRIKQYIDLNYGEDLSLQVIADRFGIDKFQLSRLFKQEMDINYWNYVLQVRVEKAADLLIRTDEKNSLIASVTGFVDESHFSRTFKKYYGMSPKQYRQSRQNDH</sequence>
<dbReference type="RefSeq" id="WP_095266638.1">
    <property type="nucleotide sequence ID" value="NZ_NPBY01000059.1"/>
</dbReference>